<keyword evidence="5" id="KW-1185">Reference proteome</keyword>
<dbReference type="PANTHER" id="PTHR43861:SF1">
    <property type="entry name" value="TRANS-ACONITATE 2-METHYLTRANSFERASE"/>
    <property type="match status" value="1"/>
</dbReference>
<dbReference type="GO" id="GO:0032259">
    <property type="term" value="P:methylation"/>
    <property type="evidence" value="ECO:0007669"/>
    <property type="project" value="UniProtKB-KW"/>
</dbReference>
<sequence length="232" mass="25477">MIEPDFLHTTRTGYDAWAVPYAELFANRLDDYPLDRAMLAAFAEFVRADGGGPVADLGCGPGHVTALLHSLGLTASGVDLSAEMIAIARKAHPELRFDQGSMTALPLDDGELGGILARYSIIHTPPERLPEIFAEFHRVLAPGGHLLLAFQALDDPTQLAEAFDHKVALAYRWSPGRVADLLRERGLVEVARLVREPDEDDERGFQQAHLLARKGEPAAFRRPLPTRRKNSA</sequence>
<dbReference type="InterPro" id="IPR029063">
    <property type="entry name" value="SAM-dependent_MTases_sf"/>
</dbReference>
<dbReference type="Proteomes" id="UP000637788">
    <property type="component" value="Unassembled WGS sequence"/>
</dbReference>
<dbReference type="EMBL" id="BMPQ01000019">
    <property type="protein sequence ID" value="GGK92738.1"/>
    <property type="molecule type" value="Genomic_DNA"/>
</dbReference>
<accession>A0A917R6I0</accession>
<gene>
    <name evidence="4" type="ORF">GCM10010094_61990</name>
</gene>
<reference evidence="4" key="2">
    <citation type="submission" date="2020-09" db="EMBL/GenBank/DDBJ databases">
        <authorList>
            <person name="Sun Q."/>
            <person name="Ohkuma M."/>
        </authorList>
    </citation>
    <scope>NUCLEOTIDE SEQUENCE</scope>
    <source>
        <strain evidence="4">JCM 3035</strain>
    </source>
</reference>
<evidence type="ECO:0000313" key="4">
    <source>
        <dbReference type="EMBL" id="GGK92738.1"/>
    </source>
</evidence>
<protein>
    <submittedName>
        <fullName evidence="4">Methyltransferase</fullName>
    </submittedName>
</protein>
<evidence type="ECO:0000259" key="3">
    <source>
        <dbReference type="Pfam" id="PF13649"/>
    </source>
</evidence>
<dbReference type="RefSeq" id="WP_189325099.1">
    <property type="nucleotide sequence ID" value="NZ_BMPQ01000019.1"/>
</dbReference>
<dbReference type="Gene3D" id="3.40.50.150">
    <property type="entry name" value="Vaccinia Virus protein VP39"/>
    <property type="match status" value="1"/>
</dbReference>
<keyword evidence="1 4" id="KW-0489">Methyltransferase</keyword>
<organism evidence="4 5">
    <name type="scientific">Streptomyces flaveus</name>
    <dbReference type="NCBI Taxonomy" id="66370"/>
    <lineage>
        <taxon>Bacteria</taxon>
        <taxon>Bacillati</taxon>
        <taxon>Actinomycetota</taxon>
        <taxon>Actinomycetes</taxon>
        <taxon>Kitasatosporales</taxon>
        <taxon>Streptomycetaceae</taxon>
        <taxon>Streptomyces</taxon>
        <taxon>Streptomyces aurantiacus group</taxon>
    </lineage>
</organism>
<name>A0A917R6I0_9ACTN</name>
<dbReference type="AlphaFoldDB" id="A0A917R6I0"/>
<dbReference type="InterPro" id="IPR041698">
    <property type="entry name" value="Methyltransf_25"/>
</dbReference>
<dbReference type="CDD" id="cd02440">
    <property type="entry name" value="AdoMet_MTases"/>
    <property type="match status" value="1"/>
</dbReference>
<dbReference type="SUPFAM" id="SSF53335">
    <property type="entry name" value="S-adenosyl-L-methionine-dependent methyltransferases"/>
    <property type="match status" value="1"/>
</dbReference>
<dbReference type="PANTHER" id="PTHR43861">
    <property type="entry name" value="TRANS-ACONITATE 2-METHYLTRANSFERASE-RELATED"/>
    <property type="match status" value="1"/>
</dbReference>
<dbReference type="Pfam" id="PF13649">
    <property type="entry name" value="Methyltransf_25"/>
    <property type="match status" value="1"/>
</dbReference>
<dbReference type="GO" id="GO:0017000">
    <property type="term" value="P:antibiotic biosynthetic process"/>
    <property type="evidence" value="ECO:0007669"/>
    <property type="project" value="UniProtKB-ARBA"/>
</dbReference>
<comment type="caution">
    <text evidence="4">The sequence shown here is derived from an EMBL/GenBank/DDBJ whole genome shotgun (WGS) entry which is preliminary data.</text>
</comment>
<evidence type="ECO:0000313" key="5">
    <source>
        <dbReference type="Proteomes" id="UP000637788"/>
    </source>
</evidence>
<evidence type="ECO:0000256" key="2">
    <source>
        <dbReference type="ARBA" id="ARBA00022679"/>
    </source>
</evidence>
<evidence type="ECO:0000256" key="1">
    <source>
        <dbReference type="ARBA" id="ARBA00022603"/>
    </source>
</evidence>
<proteinExistence type="predicted"/>
<reference evidence="4" key="1">
    <citation type="journal article" date="2014" name="Int. J. Syst. Evol. Microbiol.">
        <title>Complete genome sequence of Corynebacterium casei LMG S-19264T (=DSM 44701T), isolated from a smear-ripened cheese.</title>
        <authorList>
            <consortium name="US DOE Joint Genome Institute (JGI-PGF)"/>
            <person name="Walter F."/>
            <person name="Albersmeier A."/>
            <person name="Kalinowski J."/>
            <person name="Ruckert C."/>
        </authorList>
    </citation>
    <scope>NUCLEOTIDE SEQUENCE</scope>
    <source>
        <strain evidence="4">JCM 3035</strain>
    </source>
</reference>
<dbReference type="GO" id="GO:0008168">
    <property type="term" value="F:methyltransferase activity"/>
    <property type="evidence" value="ECO:0007669"/>
    <property type="project" value="UniProtKB-KW"/>
</dbReference>
<feature type="domain" description="Methyltransferase" evidence="3">
    <location>
        <begin position="54"/>
        <end position="144"/>
    </location>
</feature>
<keyword evidence="2" id="KW-0808">Transferase</keyword>